<dbReference type="GO" id="GO:0005829">
    <property type="term" value="C:cytosol"/>
    <property type="evidence" value="ECO:0007669"/>
    <property type="project" value="TreeGrafter"/>
</dbReference>
<evidence type="ECO:0000256" key="6">
    <source>
        <dbReference type="HAMAP-Rule" id="MF_00074"/>
    </source>
</evidence>
<dbReference type="CDD" id="cd02440">
    <property type="entry name" value="AdoMet_MTases"/>
    <property type="match status" value="1"/>
</dbReference>
<feature type="binding site" evidence="6">
    <location>
        <begin position="88"/>
        <end position="90"/>
    </location>
    <ligand>
        <name>S-adenosyl-L-methionine</name>
        <dbReference type="ChEBI" id="CHEBI:59789"/>
    </ligand>
</feature>
<accession>A0A9D7SD50</accession>
<feature type="binding site" evidence="6">
    <location>
        <position position="65"/>
    </location>
    <ligand>
        <name>S-adenosyl-L-methionine</name>
        <dbReference type="ChEBI" id="CHEBI:59789"/>
    </ligand>
</feature>
<dbReference type="GO" id="GO:0070043">
    <property type="term" value="F:rRNA (guanine-N7-)-methyltransferase activity"/>
    <property type="evidence" value="ECO:0007669"/>
    <property type="project" value="UniProtKB-UniRule"/>
</dbReference>
<proteinExistence type="inferred from homology"/>
<comment type="caution">
    <text evidence="6">Lacks conserved residue(s) required for the propagation of feature annotation.</text>
</comment>
<keyword evidence="4 6" id="KW-0808">Transferase</keyword>
<dbReference type="SUPFAM" id="SSF53335">
    <property type="entry name" value="S-adenosyl-L-methionine-dependent methyltransferases"/>
    <property type="match status" value="1"/>
</dbReference>
<dbReference type="Proteomes" id="UP000886657">
    <property type="component" value="Unassembled WGS sequence"/>
</dbReference>
<keyword evidence="1 6" id="KW-0963">Cytoplasm</keyword>
<keyword evidence="3 6" id="KW-0489">Methyltransferase</keyword>
<dbReference type="InterPro" id="IPR003682">
    <property type="entry name" value="rRNA_ssu_MeTfrase_G"/>
</dbReference>
<sequence>MEPRLPPELSATLGRFLVLLDRWNRTHALTALPPGARREELLLDAAVLLPFLSELPSGSRVADLGTGMGSPAVVLALARPDLEILGVDASLKKLAFLRQAAMELPIPNLRTVHGRLEDLPSLGADWGTAKALAPLGSLAGWWARHGRPGVPFFALKGVDWAQEPLPETWTATPHPYALPSRGPRVLVELRQRA</sequence>
<gene>
    <name evidence="6" type="primary">rsmG</name>
    <name evidence="7" type="ORF">IPP58_02590</name>
</gene>
<feature type="binding site" evidence="6">
    <location>
        <begin position="116"/>
        <end position="117"/>
    </location>
    <ligand>
        <name>S-adenosyl-L-methionine</name>
        <dbReference type="ChEBI" id="CHEBI:59789"/>
    </ligand>
</feature>
<evidence type="ECO:0000256" key="4">
    <source>
        <dbReference type="ARBA" id="ARBA00022679"/>
    </source>
</evidence>
<dbReference type="HAMAP" id="MF_00074">
    <property type="entry name" value="16SrRNA_methyltr_G"/>
    <property type="match status" value="1"/>
</dbReference>
<organism evidence="7 8">
    <name type="scientific">Candidatus Geothrix skivensis</name>
    <dbReference type="NCBI Taxonomy" id="2954439"/>
    <lineage>
        <taxon>Bacteria</taxon>
        <taxon>Pseudomonadati</taxon>
        <taxon>Acidobacteriota</taxon>
        <taxon>Holophagae</taxon>
        <taxon>Holophagales</taxon>
        <taxon>Holophagaceae</taxon>
        <taxon>Geothrix</taxon>
    </lineage>
</organism>
<evidence type="ECO:0000256" key="2">
    <source>
        <dbReference type="ARBA" id="ARBA00022552"/>
    </source>
</evidence>
<dbReference type="PANTHER" id="PTHR31760">
    <property type="entry name" value="S-ADENOSYL-L-METHIONINE-DEPENDENT METHYLTRANSFERASES SUPERFAMILY PROTEIN"/>
    <property type="match status" value="1"/>
</dbReference>
<dbReference type="Pfam" id="PF02527">
    <property type="entry name" value="GidB"/>
    <property type="match status" value="1"/>
</dbReference>
<evidence type="ECO:0000313" key="7">
    <source>
        <dbReference type="EMBL" id="MBK9795382.1"/>
    </source>
</evidence>
<evidence type="ECO:0000256" key="3">
    <source>
        <dbReference type="ARBA" id="ARBA00022603"/>
    </source>
</evidence>
<comment type="similarity">
    <text evidence="6">Belongs to the methyltransferase superfamily. RNA methyltransferase RsmG family.</text>
</comment>
<comment type="subcellular location">
    <subcellularLocation>
        <location evidence="6">Cytoplasm</location>
    </subcellularLocation>
</comment>
<evidence type="ECO:0000256" key="1">
    <source>
        <dbReference type="ARBA" id="ARBA00022490"/>
    </source>
</evidence>
<keyword evidence="5 6" id="KW-0949">S-adenosyl-L-methionine</keyword>
<dbReference type="EC" id="2.1.1.-" evidence="6"/>
<evidence type="ECO:0000313" key="8">
    <source>
        <dbReference type="Proteomes" id="UP000886657"/>
    </source>
</evidence>
<reference evidence="7" key="1">
    <citation type="submission" date="2020-10" db="EMBL/GenBank/DDBJ databases">
        <title>Connecting structure to function with the recovery of over 1000 high-quality activated sludge metagenome-assembled genomes encoding full-length rRNA genes using long-read sequencing.</title>
        <authorList>
            <person name="Singleton C.M."/>
            <person name="Petriglieri F."/>
            <person name="Kristensen J.M."/>
            <person name="Kirkegaard R.H."/>
            <person name="Michaelsen T.Y."/>
            <person name="Andersen M.H."/>
            <person name="Karst S.M."/>
            <person name="Dueholm M.S."/>
            <person name="Nielsen P.H."/>
            <person name="Albertsen M."/>
        </authorList>
    </citation>
    <scope>NUCLEOTIDE SEQUENCE</scope>
    <source>
        <strain evidence="7">Skiv_18-Q3-R9-52_MAXAC.067</strain>
    </source>
</reference>
<dbReference type="EMBL" id="JADKIO010000005">
    <property type="protein sequence ID" value="MBK9795382.1"/>
    <property type="molecule type" value="Genomic_DNA"/>
</dbReference>
<dbReference type="AlphaFoldDB" id="A0A9D7SD50"/>
<feature type="binding site" evidence="6">
    <location>
        <position position="130"/>
    </location>
    <ligand>
        <name>S-adenosyl-L-methionine</name>
        <dbReference type="ChEBI" id="CHEBI:59789"/>
    </ligand>
</feature>
<dbReference type="InterPro" id="IPR029063">
    <property type="entry name" value="SAM-dependent_MTases_sf"/>
</dbReference>
<protein>
    <recommendedName>
        <fullName evidence="6">Ribosomal RNA small subunit methyltransferase G</fullName>
        <ecNumber evidence="6">2.1.1.-</ecNumber>
    </recommendedName>
    <alternativeName>
        <fullName evidence="6">16S rRNA 7-methylguanosine methyltransferase</fullName>
        <shortName evidence="6">16S rRNA m7G methyltransferase</shortName>
    </alternativeName>
</protein>
<name>A0A9D7SD50_9BACT</name>
<dbReference type="Gene3D" id="3.40.50.150">
    <property type="entry name" value="Vaccinia Virus protein VP39"/>
    <property type="match status" value="1"/>
</dbReference>
<evidence type="ECO:0000256" key="5">
    <source>
        <dbReference type="ARBA" id="ARBA00022691"/>
    </source>
</evidence>
<keyword evidence="2 6" id="KW-0698">rRNA processing</keyword>
<comment type="function">
    <text evidence="6">Specifically methylates the N7 position of a guanine in 16S rRNA.</text>
</comment>
<dbReference type="PANTHER" id="PTHR31760:SF0">
    <property type="entry name" value="S-ADENOSYL-L-METHIONINE-DEPENDENT METHYLTRANSFERASES SUPERFAMILY PROTEIN"/>
    <property type="match status" value="1"/>
</dbReference>
<comment type="caution">
    <text evidence="7">The sequence shown here is derived from an EMBL/GenBank/DDBJ whole genome shotgun (WGS) entry which is preliminary data.</text>
</comment>